<dbReference type="GO" id="GO:0000287">
    <property type="term" value="F:magnesium ion binding"/>
    <property type="evidence" value="ECO:0007669"/>
    <property type="project" value="UniProtKB-UniRule"/>
</dbReference>
<dbReference type="GO" id="GO:0000103">
    <property type="term" value="P:sulfate assimilation"/>
    <property type="evidence" value="ECO:0007669"/>
    <property type="project" value="TreeGrafter"/>
</dbReference>
<dbReference type="GO" id="GO:0046854">
    <property type="term" value="P:phosphatidylinositol phosphate biosynthetic process"/>
    <property type="evidence" value="ECO:0007669"/>
    <property type="project" value="InterPro"/>
</dbReference>
<feature type="binding site" evidence="9">
    <location>
        <position position="62"/>
    </location>
    <ligand>
        <name>Mg(2+)</name>
        <dbReference type="ChEBI" id="CHEBI:18420"/>
        <label>1</label>
    </ligand>
</feature>
<keyword evidence="12" id="KW-1185">Reference proteome</keyword>
<dbReference type="Pfam" id="PF00459">
    <property type="entry name" value="Inositol_P"/>
    <property type="match status" value="1"/>
</dbReference>
<evidence type="ECO:0000256" key="7">
    <source>
        <dbReference type="ARBA" id="ARBA00022842"/>
    </source>
</evidence>
<feature type="binding site" evidence="10">
    <location>
        <position position="84"/>
    </location>
    <ligand>
        <name>Mg(2+)</name>
        <dbReference type="ChEBI" id="CHEBI:18420"/>
        <label>1</label>
        <note>catalytic</note>
    </ligand>
</feature>
<dbReference type="FunFam" id="3.30.540.10:FF:000007">
    <property type="entry name" value="3'(2'),5'-bisphosphate nucleotidase CysQ"/>
    <property type="match status" value="1"/>
</dbReference>
<dbReference type="Gene3D" id="3.30.540.10">
    <property type="entry name" value="Fructose-1,6-Bisphosphatase, subunit A, domain 1"/>
    <property type="match status" value="1"/>
</dbReference>
<dbReference type="EMBL" id="VNIB01000015">
    <property type="protein sequence ID" value="TYO96123.1"/>
    <property type="molecule type" value="Genomic_DNA"/>
</dbReference>
<feature type="binding site" evidence="9">
    <location>
        <position position="82"/>
    </location>
    <ligand>
        <name>Mg(2+)</name>
        <dbReference type="ChEBI" id="CHEBI:18420"/>
        <label>1</label>
    </ligand>
</feature>
<keyword evidence="8 9" id="KW-0472">Membrane</keyword>
<feature type="binding site" evidence="9">
    <location>
        <begin position="84"/>
        <end position="87"/>
    </location>
    <ligand>
        <name>substrate</name>
    </ligand>
</feature>
<feature type="binding site" evidence="9">
    <location>
        <position position="62"/>
    </location>
    <ligand>
        <name>substrate</name>
    </ligand>
</feature>
<evidence type="ECO:0000256" key="6">
    <source>
        <dbReference type="ARBA" id="ARBA00022801"/>
    </source>
</evidence>
<comment type="catalytic activity">
    <reaction evidence="1 9">
        <text>adenosine 3',5'-bisphosphate + H2O = AMP + phosphate</text>
        <dbReference type="Rhea" id="RHEA:10040"/>
        <dbReference type="ChEBI" id="CHEBI:15377"/>
        <dbReference type="ChEBI" id="CHEBI:43474"/>
        <dbReference type="ChEBI" id="CHEBI:58343"/>
        <dbReference type="ChEBI" id="CHEBI:456215"/>
        <dbReference type="EC" id="3.1.3.7"/>
    </reaction>
</comment>
<comment type="subcellular location">
    <subcellularLocation>
        <location evidence="9">Cell membrane</location>
        <topology evidence="9">Peripheral membrane protein</topology>
        <orientation evidence="9">Cytoplasmic side</orientation>
    </subcellularLocation>
</comment>
<name>A0A5D3WHG5_9BACT</name>
<feature type="binding site" evidence="9">
    <location>
        <position position="209"/>
    </location>
    <ligand>
        <name>Mg(2+)</name>
        <dbReference type="ChEBI" id="CHEBI:18420"/>
        <label>2</label>
    </ligand>
</feature>
<keyword evidence="5 9" id="KW-0479">Metal-binding</keyword>
<keyword evidence="7 9" id="KW-0460">Magnesium</keyword>
<evidence type="ECO:0000256" key="5">
    <source>
        <dbReference type="ARBA" id="ARBA00022723"/>
    </source>
</evidence>
<dbReference type="InterPro" id="IPR000760">
    <property type="entry name" value="Inositol_monophosphatase-like"/>
</dbReference>
<feature type="binding site" evidence="10">
    <location>
        <position position="62"/>
    </location>
    <ligand>
        <name>Mg(2+)</name>
        <dbReference type="ChEBI" id="CHEBI:18420"/>
        <label>1</label>
        <note>catalytic</note>
    </ligand>
</feature>
<comment type="similarity">
    <text evidence="2 9">Belongs to the inositol monophosphatase superfamily. CysQ family.</text>
</comment>
<keyword evidence="3 9" id="KW-1003">Cell membrane</keyword>
<evidence type="ECO:0000313" key="11">
    <source>
        <dbReference type="EMBL" id="TYO96123.1"/>
    </source>
</evidence>
<feature type="binding site" evidence="10">
    <location>
        <position position="209"/>
    </location>
    <ligand>
        <name>Mg(2+)</name>
        <dbReference type="ChEBI" id="CHEBI:18420"/>
        <label>1</label>
        <note>catalytic</note>
    </ligand>
</feature>
<dbReference type="EC" id="3.1.3.7" evidence="9"/>
<dbReference type="SUPFAM" id="SSF56655">
    <property type="entry name" value="Carbohydrate phosphatase"/>
    <property type="match status" value="1"/>
</dbReference>
<dbReference type="InterPro" id="IPR050725">
    <property type="entry name" value="CysQ/Inositol_MonoPase"/>
</dbReference>
<keyword evidence="6 9" id="KW-0378">Hydrolase</keyword>
<dbReference type="GO" id="GO:0005886">
    <property type="term" value="C:plasma membrane"/>
    <property type="evidence" value="ECO:0007669"/>
    <property type="project" value="UniProtKB-SubCell"/>
</dbReference>
<dbReference type="InterPro" id="IPR006240">
    <property type="entry name" value="CysQ"/>
</dbReference>
<dbReference type="InterPro" id="IPR020583">
    <property type="entry name" value="Inositol_monoP_metal-BS"/>
</dbReference>
<feature type="binding site" evidence="9">
    <location>
        <position position="209"/>
    </location>
    <ligand>
        <name>substrate</name>
    </ligand>
</feature>
<dbReference type="InterPro" id="IPR020550">
    <property type="entry name" value="Inositol_monophosphatase_CS"/>
</dbReference>
<dbReference type="PANTHER" id="PTHR43028">
    <property type="entry name" value="3'(2'),5'-BISPHOSPHATE NUCLEOTIDASE 1"/>
    <property type="match status" value="1"/>
</dbReference>
<dbReference type="FunFam" id="3.40.190.80:FF:000005">
    <property type="entry name" value="3'(2'),5'-bisphosphate nucleotidase CysQ"/>
    <property type="match status" value="1"/>
</dbReference>
<comment type="caution">
    <text evidence="11">The sequence shown here is derived from an EMBL/GenBank/DDBJ whole genome shotgun (WGS) entry which is preliminary data.</text>
</comment>
<dbReference type="PROSITE" id="PS00629">
    <property type="entry name" value="IMP_1"/>
    <property type="match status" value="1"/>
</dbReference>
<proteinExistence type="inferred from homology"/>
<dbReference type="AlphaFoldDB" id="A0A5D3WHG5"/>
<feature type="binding site" evidence="10">
    <location>
        <position position="82"/>
    </location>
    <ligand>
        <name>Mg(2+)</name>
        <dbReference type="ChEBI" id="CHEBI:18420"/>
        <label>1</label>
        <note>catalytic</note>
    </ligand>
</feature>
<evidence type="ECO:0000256" key="10">
    <source>
        <dbReference type="PIRSR" id="PIRSR600760-2"/>
    </source>
</evidence>
<protein>
    <recommendedName>
        <fullName evidence="9">3'(2'),5'-bisphosphate nucleotidase CysQ</fullName>
        <ecNumber evidence="9">3.1.3.7</ecNumber>
    </recommendedName>
    <alternativeName>
        <fullName evidence="9">3'(2'),5-bisphosphonucleoside 3'(2')-phosphohydrolase</fullName>
    </alternativeName>
    <alternativeName>
        <fullName evidence="9">3'-phosphoadenosine 5'-phosphate phosphatase</fullName>
        <shortName evidence="9">PAP phosphatase</shortName>
    </alternativeName>
</protein>
<feature type="binding site" evidence="9">
    <location>
        <position position="85"/>
    </location>
    <ligand>
        <name>Mg(2+)</name>
        <dbReference type="ChEBI" id="CHEBI:18420"/>
        <label>2</label>
    </ligand>
</feature>
<dbReference type="HAMAP" id="MF_02095">
    <property type="entry name" value="CysQ"/>
    <property type="match status" value="1"/>
</dbReference>
<gene>
    <name evidence="9" type="primary">cysQ</name>
    <name evidence="11" type="ORF">EDC39_11570</name>
</gene>
<dbReference type="PROSITE" id="PS00630">
    <property type="entry name" value="IMP_2"/>
    <property type="match status" value="1"/>
</dbReference>
<organism evidence="11 12">
    <name type="scientific">Geothermobacter ehrlichii</name>
    <dbReference type="NCBI Taxonomy" id="213224"/>
    <lineage>
        <taxon>Bacteria</taxon>
        <taxon>Pseudomonadati</taxon>
        <taxon>Thermodesulfobacteriota</taxon>
        <taxon>Desulfuromonadia</taxon>
        <taxon>Desulfuromonadales</taxon>
        <taxon>Geothermobacteraceae</taxon>
        <taxon>Geothermobacter</taxon>
    </lineage>
</organism>
<dbReference type="Proteomes" id="UP000324159">
    <property type="component" value="Unassembled WGS sequence"/>
</dbReference>
<comment type="function">
    <text evidence="9">Converts adenosine-3',5'-bisphosphate (PAP) to AMP.</text>
</comment>
<evidence type="ECO:0000256" key="8">
    <source>
        <dbReference type="ARBA" id="ARBA00023136"/>
    </source>
</evidence>
<feature type="binding site" evidence="9">
    <location>
        <position position="82"/>
    </location>
    <ligand>
        <name>Mg(2+)</name>
        <dbReference type="ChEBI" id="CHEBI:18420"/>
        <label>2</label>
    </ligand>
</feature>
<sequence length="261" mass="27962">MLETIAAIAREAGSAIIEVYAGDFAVELKADASPLTRADRASHAVIVEGLQGAFPDIPILSEEGRDIPFAERRSWRRFWLVDPLDGTKEFIKRNGEFTVNIALIEDGVPLLGVVHVPAIGTLYAGRVGEGAWRQREGERPEPIAPRIPAAGAGLAVVMSRSHPSAELDAYLQQVDVAEAVPVGSSLKLCAVAEGRADLYPRLGPTMEWDTAAGQAVVEAAGGQVLTANGQPLRYNKENLLNPWFVVSSAGWRPPLPVLEEG</sequence>
<dbReference type="CDD" id="cd01638">
    <property type="entry name" value="CysQ"/>
    <property type="match status" value="1"/>
</dbReference>
<evidence type="ECO:0000313" key="12">
    <source>
        <dbReference type="Proteomes" id="UP000324159"/>
    </source>
</evidence>
<dbReference type="PRINTS" id="PR00377">
    <property type="entry name" value="IMPHPHTASES"/>
</dbReference>
<dbReference type="GO" id="GO:0050427">
    <property type="term" value="P:3'-phosphoadenosine 5'-phosphosulfate metabolic process"/>
    <property type="evidence" value="ECO:0007669"/>
    <property type="project" value="TreeGrafter"/>
</dbReference>
<dbReference type="RefSeq" id="WP_148896932.1">
    <property type="nucleotide sequence ID" value="NZ_VNIB01000015.1"/>
</dbReference>
<evidence type="ECO:0000256" key="4">
    <source>
        <dbReference type="ARBA" id="ARBA00022519"/>
    </source>
</evidence>
<accession>A0A5D3WHG5</accession>
<comment type="cofactor">
    <cofactor evidence="9 10">
        <name>Mg(2+)</name>
        <dbReference type="ChEBI" id="CHEBI:18420"/>
    </cofactor>
</comment>
<evidence type="ECO:0000256" key="1">
    <source>
        <dbReference type="ARBA" id="ARBA00001625"/>
    </source>
</evidence>
<keyword evidence="4" id="KW-0997">Cell inner membrane</keyword>
<dbReference type="PANTHER" id="PTHR43028:SF5">
    <property type="entry name" value="3'(2'),5'-BISPHOSPHATE NUCLEOTIDASE 1"/>
    <property type="match status" value="1"/>
</dbReference>
<feature type="binding site" evidence="9">
    <location>
        <position position="84"/>
    </location>
    <ligand>
        <name>Mg(2+)</name>
        <dbReference type="ChEBI" id="CHEBI:18420"/>
        <label>1</label>
    </ligand>
</feature>
<evidence type="ECO:0000256" key="3">
    <source>
        <dbReference type="ARBA" id="ARBA00022475"/>
    </source>
</evidence>
<reference evidence="11 12" key="1">
    <citation type="submission" date="2019-07" db="EMBL/GenBank/DDBJ databases">
        <title>Genomic Encyclopedia of Type Strains, Phase IV (KMG-IV): sequencing the most valuable type-strain genomes for metagenomic binning, comparative biology and taxonomic classification.</title>
        <authorList>
            <person name="Goeker M."/>
        </authorList>
    </citation>
    <scope>NUCLEOTIDE SEQUENCE [LARGE SCALE GENOMIC DNA]</scope>
    <source>
        <strain evidence="11 12">SS015</strain>
    </source>
</reference>
<dbReference type="GO" id="GO:0008441">
    <property type="term" value="F:3'(2'),5'-bisphosphate nucleotidase activity"/>
    <property type="evidence" value="ECO:0007669"/>
    <property type="project" value="UniProtKB-UniRule"/>
</dbReference>
<feature type="binding site" evidence="10">
    <location>
        <position position="85"/>
    </location>
    <ligand>
        <name>Mg(2+)</name>
        <dbReference type="ChEBI" id="CHEBI:18420"/>
        <label>1</label>
        <note>catalytic</note>
    </ligand>
</feature>
<dbReference type="OrthoDB" id="9785695at2"/>
<evidence type="ECO:0000256" key="2">
    <source>
        <dbReference type="ARBA" id="ARBA00005289"/>
    </source>
</evidence>
<dbReference type="Gene3D" id="3.40.190.80">
    <property type="match status" value="1"/>
</dbReference>
<dbReference type="NCBIfam" id="TIGR01331">
    <property type="entry name" value="bisphos_cysQ"/>
    <property type="match status" value="1"/>
</dbReference>
<evidence type="ECO:0000256" key="9">
    <source>
        <dbReference type="HAMAP-Rule" id="MF_02095"/>
    </source>
</evidence>